<dbReference type="Proteomes" id="UP001187192">
    <property type="component" value="Unassembled WGS sequence"/>
</dbReference>
<feature type="binding site" evidence="15">
    <location>
        <position position="77"/>
    </location>
    <ligand>
        <name>substrate</name>
    </ligand>
</feature>
<feature type="chain" id="PRO_5042322235" description="S-adenosylmethionine decarboxylase alpha chain" evidence="18">
    <location>
        <begin position="78"/>
        <end position="372"/>
    </location>
</feature>
<dbReference type="Gene3D" id="3.60.90.10">
    <property type="entry name" value="S-adenosylmethionine decarboxylase"/>
    <property type="match status" value="1"/>
</dbReference>
<dbReference type="GO" id="GO:0006597">
    <property type="term" value="P:spermine biosynthetic process"/>
    <property type="evidence" value="ECO:0007669"/>
    <property type="project" value="InterPro"/>
</dbReference>
<dbReference type="NCBIfam" id="TIGR00535">
    <property type="entry name" value="SAM_DCase"/>
    <property type="match status" value="1"/>
</dbReference>
<feature type="active site" description="Proton donor; for catalytic activity" evidence="14">
    <location>
        <position position="92"/>
    </location>
</feature>
<comment type="similarity">
    <text evidence="2 13">Belongs to the eukaryotic AdoMetDC family.</text>
</comment>
<dbReference type="GO" id="GO:0005829">
    <property type="term" value="C:cytosol"/>
    <property type="evidence" value="ECO:0007669"/>
    <property type="project" value="TreeGrafter"/>
</dbReference>
<evidence type="ECO:0000256" key="17">
    <source>
        <dbReference type="PIRSR" id="PIRSR001355-4"/>
    </source>
</evidence>
<dbReference type="FunFam" id="3.30.360.50:FF:000001">
    <property type="entry name" value="S-adenosylmethionine decarboxylase proenzyme"/>
    <property type="match status" value="1"/>
</dbReference>
<dbReference type="AlphaFoldDB" id="A0AA88J034"/>
<feature type="binding site" evidence="15">
    <location>
        <position position="233"/>
    </location>
    <ligand>
        <name>substrate</name>
    </ligand>
</feature>
<evidence type="ECO:0000256" key="4">
    <source>
        <dbReference type="ARBA" id="ARBA00022793"/>
    </source>
</evidence>
<keyword evidence="7 13" id="KW-0620">Polyamine biosynthesis</keyword>
<evidence type="ECO:0000256" key="8">
    <source>
        <dbReference type="ARBA" id="ARBA00023145"/>
    </source>
</evidence>
<comment type="pathway">
    <text evidence="1 13">Amine and polyamine biosynthesis; S-adenosylmethioninamine biosynthesis; S-adenosylmethioninamine from S-adenosyl-L-methionine: step 1/1.</text>
</comment>
<dbReference type="InterPro" id="IPR016067">
    <property type="entry name" value="S-AdoMet_deCO2ase_core"/>
</dbReference>
<feature type="binding site" evidence="15">
    <location>
        <position position="17"/>
    </location>
    <ligand>
        <name>substrate</name>
    </ligand>
</feature>
<feature type="site" description="Cleavage (non-hydrolytic); by autolysis" evidence="17">
    <location>
        <begin position="77"/>
        <end position="78"/>
    </location>
</feature>
<keyword evidence="9 13" id="KW-0456">Lyase</keyword>
<evidence type="ECO:0000256" key="15">
    <source>
        <dbReference type="PIRSR" id="PIRSR001355-2"/>
    </source>
</evidence>
<evidence type="ECO:0000256" key="14">
    <source>
        <dbReference type="PIRSR" id="PIRSR001355-1"/>
    </source>
</evidence>
<organism evidence="19 20">
    <name type="scientific">Ficus carica</name>
    <name type="common">Common fig</name>
    <dbReference type="NCBI Taxonomy" id="3494"/>
    <lineage>
        <taxon>Eukaryota</taxon>
        <taxon>Viridiplantae</taxon>
        <taxon>Streptophyta</taxon>
        <taxon>Embryophyta</taxon>
        <taxon>Tracheophyta</taxon>
        <taxon>Spermatophyta</taxon>
        <taxon>Magnoliopsida</taxon>
        <taxon>eudicotyledons</taxon>
        <taxon>Gunneridae</taxon>
        <taxon>Pentapetalae</taxon>
        <taxon>rosids</taxon>
        <taxon>fabids</taxon>
        <taxon>Rosales</taxon>
        <taxon>Moraceae</taxon>
        <taxon>Ficeae</taxon>
        <taxon>Ficus</taxon>
    </lineage>
</organism>
<evidence type="ECO:0000256" key="13">
    <source>
        <dbReference type="PIRNR" id="PIRNR001355"/>
    </source>
</evidence>
<accession>A0AA88J034</accession>
<evidence type="ECO:0000256" key="1">
    <source>
        <dbReference type="ARBA" id="ARBA00004911"/>
    </source>
</evidence>
<dbReference type="EC" id="4.1.1.50" evidence="13"/>
<dbReference type="Gene3D" id="3.30.360.50">
    <property type="entry name" value="S-adenosylmethionine decarboxylase"/>
    <property type="match status" value="1"/>
</dbReference>
<dbReference type="GO" id="GO:0008295">
    <property type="term" value="P:spermidine biosynthetic process"/>
    <property type="evidence" value="ECO:0007669"/>
    <property type="project" value="UniProtKB-KW"/>
</dbReference>
<evidence type="ECO:0000256" key="12">
    <source>
        <dbReference type="ARBA" id="ARBA00048112"/>
    </source>
</evidence>
<protein>
    <recommendedName>
        <fullName evidence="13">S-adenosylmethionine decarboxylase proenzyme</fullName>
        <ecNumber evidence="13">4.1.1.50</ecNumber>
    </recommendedName>
</protein>
<gene>
    <name evidence="19" type="ORF">TIFTF001_030692</name>
</gene>
<dbReference type="PROSITE" id="PS01336">
    <property type="entry name" value="ADOMETDC"/>
    <property type="match status" value="1"/>
</dbReference>
<comment type="caution">
    <text evidence="19">The sequence shown here is derived from an EMBL/GenBank/DDBJ whole genome shotgun (WGS) entry which is preliminary data.</text>
</comment>
<feature type="active site" description="Schiff-base intermediate with substrate; via pyruvic acid" evidence="14">
    <location>
        <position position="78"/>
    </location>
</feature>
<reference evidence="19" key="1">
    <citation type="submission" date="2023-07" db="EMBL/GenBank/DDBJ databases">
        <title>draft genome sequence of fig (Ficus carica).</title>
        <authorList>
            <person name="Takahashi T."/>
            <person name="Nishimura K."/>
        </authorList>
    </citation>
    <scope>NUCLEOTIDE SEQUENCE</scope>
</reference>
<feature type="chain" id="PRO_5042322236" description="S-adenosylmethionine decarboxylase beta chain" evidence="18">
    <location>
        <begin position="1"/>
        <end position="77"/>
    </location>
</feature>
<sequence length="372" mass="40982">MAAHHQTMTTSTSPIGFEGFEKRLEIKFTEPSFFSDTQGLGLRALTRPQIDSILEPACCTIVSHLSNSELDSYVLSESSLFIFPFKIIIKTCGTTKLLSSIPPILKLANSISLSVAAVKYSRGSFIFPEAQPSPHRSFAEEVAALNEFFAELNTRAYVMGDPAVPNRNWHVFSAAAEVDRTAEINLEMCMTGLSKDKAAVFFKEKNGYTAGEMTKMSRINDIIPGHVICDFDFDPCGYSMNGIEGAAYSTVHVTPEDGFSYASYEAGGFDPEAVSLRRLIERVLTCFEPTRFSVAVTCRGDARRWAHARADVAEYSCEDVVRQELPRGGCVVYRTYSAKAKGCAVRTTPAWARGFLKTVARDYGEVVARPCL</sequence>
<evidence type="ECO:0000313" key="19">
    <source>
        <dbReference type="EMBL" id="GMN61608.1"/>
    </source>
</evidence>
<evidence type="ECO:0000256" key="10">
    <source>
        <dbReference type="ARBA" id="ARBA00023270"/>
    </source>
</evidence>
<dbReference type="GO" id="GO:0099402">
    <property type="term" value="P:plant organ development"/>
    <property type="evidence" value="ECO:0007669"/>
    <property type="project" value="UniProtKB-ARBA"/>
</dbReference>
<keyword evidence="5 17" id="KW-0068">Autocatalytic cleavage</keyword>
<evidence type="ECO:0000256" key="5">
    <source>
        <dbReference type="ARBA" id="ARBA00022813"/>
    </source>
</evidence>
<dbReference type="FunFam" id="3.60.90.10:FF:000002">
    <property type="entry name" value="S-adenosylmethionine decarboxylase proenzyme"/>
    <property type="match status" value="1"/>
</dbReference>
<dbReference type="PANTHER" id="PTHR11570">
    <property type="entry name" value="S-ADENOSYLMETHIONINE DECARBOXYLASE"/>
    <property type="match status" value="1"/>
</dbReference>
<evidence type="ECO:0000256" key="16">
    <source>
        <dbReference type="PIRSR" id="PIRSR001355-3"/>
    </source>
</evidence>
<name>A0AA88J034_FICCA</name>
<feature type="binding site" evidence="15">
    <location>
        <position position="256"/>
    </location>
    <ligand>
        <name>substrate</name>
    </ligand>
</feature>
<proteinExistence type="inferred from homology"/>
<dbReference type="Pfam" id="PF01536">
    <property type="entry name" value="SAM_decarbox"/>
    <property type="match status" value="1"/>
</dbReference>
<dbReference type="PANTHER" id="PTHR11570:SF0">
    <property type="entry name" value="S-ADENOSYLMETHIONINE DECARBOXYLASE PROENZYME"/>
    <property type="match status" value="1"/>
</dbReference>
<comment type="catalytic activity">
    <reaction evidence="12 13">
        <text>S-adenosyl-L-methionine + H(+) = S-adenosyl 3-(methylsulfanyl)propylamine + CO2</text>
        <dbReference type="Rhea" id="RHEA:15981"/>
        <dbReference type="ChEBI" id="CHEBI:15378"/>
        <dbReference type="ChEBI" id="CHEBI:16526"/>
        <dbReference type="ChEBI" id="CHEBI:57443"/>
        <dbReference type="ChEBI" id="CHEBI:59789"/>
        <dbReference type="EC" id="4.1.1.50"/>
    </reaction>
</comment>
<comment type="cofactor">
    <cofactor evidence="13">
        <name>pyruvate</name>
        <dbReference type="ChEBI" id="CHEBI:15361"/>
    </cofactor>
    <text evidence="13">Binds 1 pyruvoyl group covalently per subunit.</text>
</comment>
<feature type="active site" description="Proton acceptor; for processing activity" evidence="14">
    <location>
        <position position="239"/>
    </location>
</feature>
<keyword evidence="20" id="KW-1185">Reference proteome</keyword>
<keyword evidence="11 13" id="KW-0670">Pyruvate</keyword>
<dbReference type="EMBL" id="BTGU01000114">
    <property type="protein sequence ID" value="GMN61608.1"/>
    <property type="molecule type" value="Genomic_DNA"/>
</dbReference>
<dbReference type="GO" id="GO:0004014">
    <property type="term" value="F:adenosylmethionine decarboxylase activity"/>
    <property type="evidence" value="ECO:0007669"/>
    <property type="project" value="UniProtKB-EC"/>
</dbReference>
<dbReference type="PIRSF" id="PIRSF001355">
    <property type="entry name" value="S-AdenosylMet_decarboxylase"/>
    <property type="match status" value="1"/>
</dbReference>
<evidence type="ECO:0000313" key="20">
    <source>
        <dbReference type="Proteomes" id="UP001187192"/>
    </source>
</evidence>
<evidence type="ECO:0000256" key="11">
    <source>
        <dbReference type="ARBA" id="ARBA00023317"/>
    </source>
</evidence>
<evidence type="ECO:0000256" key="7">
    <source>
        <dbReference type="ARBA" id="ARBA00023115"/>
    </source>
</evidence>
<evidence type="ECO:0000256" key="6">
    <source>
        <dbReference type="ARBA" id="ARBA00023066"/>
    </source>
</evidence>
<dbReference type="InterPro" id="IPR018166">
    <property type="entry name" value="S-AdoMet_deCO2ase_CS"/>
</dbReference>
<keyword evidence="3 13" id="KW-0949">S-adenosyl-L-methionine</keyword>
<evidence type="ECO:0000256" key="18">
    <source>
        <dbReference type="PIRSR" id="PIRSR001355-5"/>
    </source>
</evidence>
<keyword evidence="8 13" id="KW-0865">Zymogen</keyword>
<dbReference type="InterPro" id="IPR048283">
    <property type="entry name" value="AdoMetDC-like"/>
</dbReference>
<evidence type="ECO:0000256" key="9">
    <source>
        <dbReference type="ARBA" id="ARBA00023239"/>
    </source>
</evidence>
<feature type="active site" description="Proton acceptor; for processing activity" evidence="14">
    <location>
        <position position="252"/>
    </location>
</feature>
<evidence type="ECO:0000256" key="3">
    <source>
        <dbReference type="ARBA" id="ARBA00022691"/>
    </source>
</evidence>
<feature type="modified residue" description="Pyruvic acid (Ser); by autocatalysis" evidence="16">
    <location>
        <position position="78"/>
    </location>
</feature>
<evidence type="ECO:0000256" key="2">
    <source>
        <dbReference type="ARBA" id="ARBA00008466"/>
    </source>
</evidence>
<keyword evidence="4 13" id="KW-0210">Decarboxylase</keyword>
<keyword evidence="10 13" id="KW-0704">Schiff base</keyword>
<dbReference type="SUPFAM" id="SSF56276">
    <property type="entry name" value="S-adenosylmethionine decarboxylase"/>
    <property type="match status" value="1"/>
</dbReference>
<dbReference type="InterPro" id="IPR001985">
    <property type="entry name" value="S-AdoMet_decarboxylase_euk"/>
</dbReference>
<keyword evidence="6 13" id="KW-0745">Spermidine biosynthesis</keyword>